<protein>
    <submittedName>
        <fullName evidence="10">N-acetylglucosamine-6-phosphate deacetylase</fullName>
    </submittedName>
</protein>
<dbReference type="GO" id="GO:0046872">
    <property type="term" value="F:metal ion binding"/>
    <property type="evidence" value="ECO:0007669"/>
    <property type="project" value="UniProtKB-KW"/>
</dbReference>
<dbReference type="PIRSF" id="PIRSF038994">
    <property type="entry name" value="NagA"/>
    <property type="match status" value="1"/>
</dbReference>
<keyword evidence="2 8" id="KW-0479">Metal-binding</keyword>
<feature type="binding site" evidence="7">
    <location>
        <begin position="210"/>
        <end position="211"/>
    </location>
    <ligand>
        <name>substrate</name>
    </ligand>
</feature>
<feature type="binding site" evidence="7">
    <location>
        <position position="242"/>
    </location>
    <ligand>
        <name>substrate</name>
    </ligand>
</feature>
<dbReference type="InterPro" id="IPR011059">
    <property type="entry name" value="Metal-dep_hydrolase_composite"/>
</dbReference>
<name>G7H236_9ACTN</name>
<dbReference type="InterPro" id="IPR003764">
    <property type="entry name" value="GlcNAc_6-P_deAcase"/>
</dbReference>
<reference evidence="10 11" key="1">
    <citation type="submission" date="2011-11" db="EMBL/GenBank/DDBJ databases">
        <title>Whole genome shotgun sequence of Gordonia araii NBRC 100433.</title>
        <authorList>
            <person name="Yoshida Y."/>
            <person name="Hosoyama A."/>
            <person name="Tsuchikane K."/>
            <person name="Katsumata H."/>
            <person name="Yamazaki S."/>
            <person name="Fujita N."/>
        </authorList>
    </citation>
    <scope>NUCLEOTIDE SEQUENCE [LARGE SCALE GENOMIC DNA]</scope>
    <source>
        <strain evidence="10 11">NBRC 100433</strain>
    </source>
</reference>
<comment type="cofactor">
    <cofactor evidence="8">
        <name>a divalent metal cation</name>
        <dbReference type="ChEBI" id="CHEBI:60240"/>
    </cofactor>
    <text evidence="8">Binds 1 divalent metal cation per subunit.</text>
</comment>
<feature type="domain" description="Amidohydrolase-related" evidence="9">
    <location>
        <begin position="45"/>
        <end position="358"/>
    </location>
</feature>
<evidence type="ECO:0000256" key="2">
    <source>
        <dbReference type="ARBA" id="ARBA00022723"/>
    </source>
</evidence>
<dbReference type="GO" id="GO:0006046">
    <property type="term" value="P:N-acetylglucosamine catabolic process"/>
    <property type="evidence" value="ECO:0007669"/>
    <property type="project" value="TreeGrafter"/>
</dbReference>
<evidence type="ECO:0000256" key="6">
    <source>
        <dbReference type="PIRSR" id="PIRSR038994-1"/>
    </source>
</evidence>
<dbReference type="OrthoDB" id="9776488at2"/>
<evidence type="ECO:0000313" key="10">
    <source>
        <dbReference type="EMBL" id="GAB09911.1"/>
    </source>
</evidence>
<dbReference type="Proteomes" id="UP000035088">
    <property type="component" value="Unassembled WGS sequence"/>
</dbReference>
<dbReference type="AlphaFoldDB" id="G7H236"/>
<dbReference type="Pfam" id="PF01979">
    <property type="entry name" value="Amidohydro_1"/>
    <property type="match status" value="1"/>
</dbReference>
<keyword evidence="11" id="KW-1185">Reference proteome</keyword>
<feature type="binding site" evidence="7">
    <location>
        <position position="131"/>
    </location>
    <ligand>
        <name>substrate</name>
    </ligand>
</feature>
<keyword evidence="3 5" id="KW-0378">Hydrolase</keyword>
<evidence type="ECO:0000259" key="9">
    <source>
        <dbReference type="Pfam" id="PF01979"/>
    </source>
</evidence>
<keyword evidence="4 5" id="KW-0119">Carbohydrate metabolism</keyword>
<gene>
    <name evidence="10" type="primary">nagA</name>
    <name evidence="10" type="ORF">GOARA_048_01130</name>
</gene>
<evidence type="ECO:0000256" key="7">
    <source>
        <dbReference type="PIRSR" id="PIRSR038994-2"/>
    </source>
</evidence>
<dbReference type="RefSeq" id="WP_007321986.1">
    <property type="nucleotide sequence ID" value="NZ_BAEE01000048.1"/>
</dbReference>
<sequence length="358" mass="36824">MTERVVTAARLVFDGEVLEPGWLRIVDGTIVDGGGGSPSAAIAGTIVPGFVDLHCHGGGGYNFTDPDLEKVRAALAFHAEGGNAATMLSLVTAPADVLLAQVRRLAPLAASSEALGIHLEGPWLAQSRCGAQDPRSMRLPDPVEIEALLAAGDGTIAMVTIAPELPGALPAIDRFVEAGVVVAIGHTDASYEQTSAAIDRGATVGTHLFNGMRPFAHRDPGPVLALLDDERVAVELIGDGVHVDQRVVDSLARRIGPHRVALVSDAMAAAGMADGPYRLGALDVTVHEGVARLSGGDTIAGGTSTMADLFERFCPPTVADPASLRAGIEVTSTTPARVLGRDDLGVLRIGAPASFAVV</sequence>
<feature type="binding site" evidence="8">
    <location>
        <position position="186"/>
    </location>
    <ligand>
        <name>Zn(2+)</name>
        <dbReference type="ChEBI" id="CHEBI:29105"/>
    </ligand>
</feature>
<organism evidence="10 11">
    <name type="scientific">Gordonia araii NBRC 100433</name>
    <dbReference type="NCBI Taxonomy" id="1073574"/>
    <lineage>
        <taxon>Bacteria</taxon>
        <taxon>Bacillati</taxon>
        <taxon>Actinomycetota</taxon>
        <taxon>Actinomycetes</taxon>
        <taxon>Mycobacteriales</taxon>
        <taxon>Gordoniaceae</taxon>
        <taxon>Gordonia</taxon>
    </lineage>
</organism>
<dbReference type="EMBL" id="BAEE01000048">
    <property type="protein sequence ID" value="GAB09911.1"/>
    <property type="molecule type" value="Genomic_DNA"/>
</dbReference>
<evidence type="ECO:0000256" key="4">
    <source>
        <dbReference type="ARBA" id="ARBA00023277"/>
    </source>
</evidence>
<dbReference type="PANTHER" id="PTHR11113:SF14">
    <property type="entry name" value="N-ACETYLGLUCOSAMINE-6-PHOSPHATE DEACETYLASE"/>
    <property type="match status" value="1"/>
</dbReference>
<feature type="binding site" evidence="7">
    <location>
        <position position="218"/>
    </location>
    <ligand>
        <name>substrate</name>
    </ligand>
</feature>
<evidence type="ECO:0000256" key="3">
    <source>
        <dbReference type="ARBA" id="ARBA00022801"/>
    </source>
</evidence>
<dbReference type="GO" id="GO:0008448">
    <property type="term" value="F:N-acetylglucosamine-6-phosphate deacetylase activity"/>
    <property type="evidence" value="ECO:0007669"/>
    <property type="project" value="InterPro"/>
</dbReference>
<dbReference type="InterPro" id="IPR006680">
    <property type="entry name" value="Amidohydro-rel"/>
</dbReference>
<evidence type="ECO:0000313" key="11">
    <source>
        <dbReference type="Proteomes" id="UP000035088"/>
    </source>
</evidence>
<dbReference type="Gene3D" id="2.30.40.10">
    <property type="entry name" value="Urease, subunit C, domain 1"/>
    <property type="match status" value="1"/>
</dbReference>
<feature type="active site" description="Proton donor/acceptor" evidence="6">
    <location>
        <position position="265"/>
    </location>
</feature>
<feature type="binding site" evidence="8">
    <location>
        <position position="207"/>
    </location>
    <ligand>
        <name>Zn(2+)</name>
        <dbReference type="ChEBI" id="CHEBI:29105"/>
    </ligand>
</feature>
<comment type="similarity">
    <text evidence="1 5">Belongs to the metallo-dependent hydrolases superfamily. NagA family.</text>
</comment>
<dbReference type="STRING" id="1073574.GOARA_048_01130"/>
<feature type="binding site" evidence="8">
    <location>
        <position position="120"/>
    </location>
    <ligand>
        <name>Zn(2+)</name>
        <dbReference type="ChEBI" id="CHEBI:29105"/>
    </ligand>
</feature>
<evidence type="ECO:0000256" key="8">
    <source>
        <dbReference type="PIRSR" id="PIRSR038994-3"/>
    </source>
</evidence>
<dbReference type="SUPFAM" id="SSF51556">
    <property type="entry name" value="Metallo-dependent hydrolases"/>
    <property type="match status" value="1"/>
</dbReference>
<dbReference type="Gene3D" id="3.20.20.140">
    <property type="entry name" value="Metal-dependent hydrolases"/>
    <property type="match status" value="1"/>
</dbReference>
<evidence type="ECO:0000256" key="1">
    <source>
        <dbReference type="ARBA" id="ARBA00010716"/>
    </source>
</evidence>
<accession>G7H236</accession>
<evidence type="ECO:0000256" key="5">
    <source>
        <dbReference type="PIRNR" id="PIRNR038994"/>
    </source>
</evidence>
<dbReference type="PANTHER" id="PTHR11113">
    <property type="entry name" value="N-ACETYLGLUCOSAMINE-6-PHOSPHATE DEACETYLASE"/>
    <property type="match status" value="1"/>
</dbReference>
<proteinExistence type="inferred from homology"/>
<dbReference type="InterPro" id="IPR032466">
    <property type="entry name" value="Metal_Hydrolase"/>
</dbReference>
<comment type="caution">
    <text evidence="10">The sequence shown here is derived from an EMBL/GenBank/DDBJ whole genome shotgun (WGS) entry which is preliminary data.</text>
</comment>
<feature type="binding site" evidence="7">
    <location>
        <begin position="299"/>
        <end position="301"/>
    </location>
    <ligand>
        <name>substrate</name>
    </ligand>
</feature>